<evidence type="ECO:0000256" key="4">
    <source>
        <dbReference type="ARBA" id="ARBA00022807"/>
    </source>
</evidence>
<dbReference type="PANTHER" id="PTHR10183:SF379">
    <property type="entry name" value="CALPAIN-5"/>
    <property type="match status" value="1"/>
</dbReference>
<evidence type="ECO:0000256" key="5">
    <source>
        <dbReference type="PIRSR" id="PIRSR622684-1"/>
    </source>
</evidence>
<dbReference type="InterPro" id="IPR002048">
    <property type="entry name" value="EF_hand_dom"/>
</dbReference>
<dbReference type="InterPro" id="IPR018247">
    <property type="entry name" value="EF_Hand_1_Ca_BS"/>
</dbReference>
<feature type="active site" evidence="5 6">
    <location>
        <position position="302"/>
    </location>
</feature>
<dbReference type="GO" id="GO:0006508">
    <property type="term" value="P:proteolysis"/>
    <property type="evidence" value="ECO:0007669"/>
    <property type="project" value="UniProtKB-KW"/>
</dbReference>
<keyword evidence="4 6" id="KW-0788">Thiol protease</keyword>
<protein>
    <recommendedName>
        <fullName evidence="11">Calpain family cysteine protease</fullName>
    </recommendedName>
</protein>
<accession>A0A8S1PXR5</accession>
<evidence type="ECO:0000313" key="10">
    <source>
        <dbReference type="Proteomes" id="UP000688137"/>
    </source>
</evidence>
<dbReference type="InterPro" id="IPR000169">
    <property type="entry name" value="Pept_cys_AS"/>
</dbReference>
<dbReference type="PROSITE" id="PS50203">
    <property type="entry name" value="CALPAIN_CAT"/>
    <property type="match status" value="1"/>
</dbReference>
<evidence type="ECO:0000256" key="2">
    <source>
        <dbReference type="ARBA" id="ARBA00022670"/>
    </source>
</evidence>
<name>A0A8S1PXR5_PARPR</name>
<keyword evidence="10" id="KW-1185">Reference proteome</keyword>
<dbReference type="PROSITE" id="PS00139">
    <property type="entry name" value="THIOL_PROTEASE_CYS"/>
    <property type="match status" value="1"/>
</dbReference>
<evidence type="ECO:0000259" key="8">
    <source>
        <dbReference type="PROSITE" id="PS50222"/>
    </source>
</evidence>
<dbReference type="CDD" id="cd00044">
    <property type="entry name" value="CysPc"/>
    <property type="match status" value="1"/>
</dbReference>
<evidence type="ECO:0000256" key="1">
    <source>
        <dbReference type="ARBA" id="ARBA00007623"/>
    </source>
</evidence>
<feature type="domain" description="EF-hand" evidence="8">
    <location>
        <begin position="101"/>
        <end position="136"/>
    </location>
</feature>
<dbReference type="PROSITE" id="PS50222">
    <property type="entry name" value="EF_HAND_2"/>
    <property type="match status" value="1"/>
</dbReference>
<comment type="caution">
    <text evidence="9">The sequence shown here is derived from an EMBL/GenBank/DDBJ whole genome shotgun (WGS) entry which is preliminary data.</text>
</comment>
<evidence type="ECO:0000259" key="7">
    <source>
        <dbReference type="PROSITE" id="PS50203"/>
    </source>
</evidence>
<feature type="active site" evidence="5 6">
    <location>
        <position position="452"/>
    </location>
</feature>
<dbReference type="Proteomes" id="UP000688137">
    <property type="component" value="Unassembled WGS sequence"/>
</dbReference>
<dbReference type="PROSITE" id="PS00018">
    <property type="entry name" value="EF_HAND_1"/>
    <property type="match status" value="1"/>
</dbReference>
<dbReference type="FunFam" id="3.90.70.10:FF:000261">
    <property type="entry name" value="calpain-15"/>
    <property type="match status" value="1"/>
</dbReference>
<dbReference type="AlphaFoldDB" id="A0A8S1PXR5"/>
<dbReference type="PANTHER" id="PTHR10183">
    <property type="entry name" value="CALPAIN"/>
    <property type="match status" value="1"/>
</dbReference>
<keyword evidence="2 6" id="KW-0645">Protease</keyword>
<dbReference type="GO" id="GO:0005509">
    <property type="term" value="F:calcium ion binding"/>
    <property type="evidence" value="ECO:0007669"/>
    <property type="project" value="InterPro"/>
</dbReference>
<comment type="similarity">
    <text evidence="1">Belongs to the peptidase C2 family.</text>
</comment>
<dbReference type="OMA" id="QYDYSEM"/>
<dbReference type="GO" id="GO:0004198">
    <property type="term" value="F:calcium-dependent cysteine-type endopeptidase activity"/>
    <property type="evidence" value="ECO:0007669"/>
    <property type="project" value="InterPro"/>
</dbReference>
<organism evidence="9 10">
    <name type="scientific">Paramecium primaurelia</name>
    <dbReference type="NCBI Taxonomy" id="5886"/>
    <lineage>
        <taxon>Eukaryota</taxon>
        <taxon>Sar</taxon>
        <taxon>Alveolata</taxon>
        <taxon>Ciliophora</taxon>
        <taxon>Intramacronucleata</taxon>
        <taxon>Oligohymenophorea</taxon>
        <taxon>Peniculida</taxon>
        <taxon>Parameciidae</taxon>
        <taxon>Paramecium</taxon>
    </lineage>
</organism>
<reference evidence="9" key="1">
    <citation type="submission" date="2021-01" db="EMBL/GenBank/DDBJ databases">
        <authorList>
            <consortium name="Genoscope - CEA"/>
            <person name="William W."/>
        </authorList>
    </citation>
    <scope>NUCLEOTIDE SEQUENCE</scope>
</reference>
<dbReference type="InterPro" id="IPR001300">
    <property type="entry name" value="Peptidase_C2_calpain_cat"/>
</dbReference>
<dbReference type="SMART" id="SM00230">
    <property type="entry name" value="CysPc"/>
    <property type="match status" value="1"/>
</dbReference>
<evidence type="ECO:0008006" key="11">
    <source>
        <dbReference type="Google" id="ProtNLM"/>
    </source>
</evidence>
<dbReference type="EMBL" id="CAJJDM010000138">
    <property type="protein sequence ID" value="CAD8107852.1"/>
    <property type="molecule type" value="Genomic_DNA"/>
</dbReference>
<feature type="active site" evidence="5 6">
    <location>
        <position position="477"/>
    </location>
</feature>
<evidence type="ECO:0000313" key="9">
    <source>
        <dbReference type="EMBL" id="CAD8107852.1"/>
    </source>
</evidence>
<dbReference type="Pfam" id="PF00648">
    <property type="entry name" value="Peptidase_C2"/>
    <property type="match status" value="1"/>
</dbReference>
<evidence type="ECO:0000256" key="6">
    <source>
        <dbReference type="PROSITE-ProRule" id="PRU00239"/>
    </source>
</evidence>
<sequence length="777" mass="91328">MSAVEEIERCLAQAIQQRTATEIIATMGTKVLTLQNFQQLIKKNNKNIINKEVEEYYYKILTDFDSRVGITQEIFEKMVENLPKPKRRQDVVMSLIEGIQSKKASLERIYKFFDYDGDGKMQLNEIKELLEYLYPEINEEDIKILMKNNNEVQFSFENIKTLLSFEQNMNAEIVIVKDENDISDSEDDDEYYDEYGMFKGNQEEYFDEYCFTEDSPFYQDFMNFKNLYFKLKESKTLFIDPDFKPDETSLGNVDEKFEWKKLTEIWKNAQIFQKDLYHSNNELGVHTLVSPRDIKQGLLGDCYFLSSLGSIASKYPDKIFDLFQTPIINSYGVYGVWLCIQGIWKLITLDDYVPIYNDQPAFSGSDSQEMWVILLEKAWAKIFGSYGNIISGDPREVIASITGGPTWCISSDESTFIERLKQIMNSYQNYIVCAGTYSDKPEYEKLGLVRNHAYSVLNFRTIKLPSKEEVQLIQLKNPYGNDQEWNGDWSDKSPLWTQELKDNVLQNQEEDGIFFMCIEDFRKHFENVFIGFCNPYFKFFQITIQCQKKKSAYILLNIKKDGDYYFSAYQKSQRMFKQQSKDLQQQYDYSEMRLILSRMNKNNSIQPLTYKTETDMSFNIYGRLQKGQYILQLKVNWIMEGWDQSDVPLVSYGEDTTEMKFCQKISNFQQASILFEAKEKRAEAKPLNPSHPELVVLKKKSQAYGYPYLYYQNLSKEKTFNFEILFEGDIKLKKPHSGNQVEIELKPGQDKLIVYKFMVKGAKMKYQIHKFKCGSVQ</sequence>
<gene>
    <name evidence="9" type="ORF">PPRIM_AZ9-3.1.T1350043</name>
</gene>
<proteinExistence type="inferred from homology"/>
<keyword evidence="3 6" id="KW-0378">Hydrolase</keyword>
<evidence type="ECO:0000256" key="3">
    <source>
        <dbReference type="ARBA" id="ARBA00022801"/>
    </source>
</evidence>
<dbReference type="InterPro" id="IPR022684">
    <property type="entry name" value="Calpain_cysteine_protease"/>
</dbReference>
<feature type="domain" description="Calpain catalytic" evidence="7">
    <location>
        <begin position="237"/>
        <end position="530"/>
    </location>
</feature>